<dbReference type="InterPro" id="IPR005828">
    <property type="entry name" value="MFS_sugar_transport-like"/>
</dbReference>
<evidence type="ECO:0000256" key="2">
    <source>
        <dbReference type="ARBA" id="ARBA00022692"/>
    </source>
</evidence>
<feature type="transmembrane region" description="Helical" evidence="5">
    <location>
        <begin position="305"/>
        <end position="323"/>
    </location>
</feature>
<dbReference type="EMBL" id="CAJHNH020004344">
    <property type="protein sequence ID" value="CAG5130923.1"/>
    <property type="molecule type" value="Genomic_DNA"/>
</dbReference>
<feature type="domain" description="Major facilitator superfamily (MFS) profile" evidence="6">
    <location>
        <begin position="45"/>
        <end position="480"/>
    </location>
</feature>
<dbReference type="PANTHER" id="PTHR24064">
    <property type="entry name" value="SOLUTE CARRIER FAMILY 22 MEMBER"/>
    <property type="match status" value="1"/>
</dbReference>
<evidence type="ECO:0000313" key="7">
    <source>
        <dbReference type="EMBL" id="CAG5130923.1"/>
    </source>
</evidence>
<dbReference type="Pfam" id="PF00083">
    <property type="entry name" value="Sugar_tr"/>
    <property type="match status" value="1"/>
</dbReference>
<name>A0A8S3ZN19_9EUPU</name>
<comment type="subcellular location">
    <subcellularLocation>
        <location evidence="1">Membrane</location>
        <topology evidence="1">Multi-pass membrane protein</topology>
    </subcellularLocation>
</comment>
<dbReference type="GO" id="GO:0022857">
    <property type="term" value="F:transmembrane transporter activity"/>
    <property type="evidence" value="ECO:0007669"/>
    <property type="project" value="InterPro"/>
</dbReference>
<evidence type="ECO:0000256" key="5">
    <source>
        <dbReference type="SAM" id="Phobius"/>
    </source>
</evidence>
<evidence type="ECO:0000259" key="6">
    <source>
        <dbReference type="PROSITE" id="PS50850"/>
    </source>
</evidence>
<feature type="transmembrane region" description="Helical" evidence="5">
    <location>
        <begin position="458"/>
        <end position="475"/>
    </location>
</feature>
<keyword evidence="8" id="KW-1185">Reference proteome</keyword>
<feature type="transmembrane region" description="Helical" evidence="5">
    <location>
        <begin position="136"/>
        <end position="154"/>
    </location>
</feature>
<comment type="caution">
    <text evidence="7">The sequence shown here is derived from an EMBL/GenBank/DDBJ whole genome shotgun (WGS) entry which is preliminary data.</text>
</comment>
<organism evidence="7 8">
    <name type="scientific">Candidula unifasciata</name>
    <dbReference type="NCBI Taxonomy" id="100452"/>
    <lineage>
        <taxon>Eukaryota</taxon>
        <taxon>Metazoa</taxon>
        <taxon>Spiralia</taxon>
        <taxon>Lophotrochozoa</taxon>
        <taxon>Mollusca</taxon>
        <taxon>Gastropoda</taxon>
        <taxon>Heterobranchia</taxon>
        <taxon>Euthyneura</taxon>
        <taxon>Panpulmonata</taxon>
        <taxon>Eupulmonata</taxon>
        <taxon>Stylommatophora</taxon>
        <taxon>Helicina</taxon>
        <taxon>Helicoidea</taxon>
        <taxon>Geomitridae</taxon>
        <taxon>Candidula</taxon>
    </lineage>
</organism>
<dbReference type="AlphaFoldDB" id="A0A8S3ZN19"/>
<feature type="transmembrane region" description="Helical" evidence="5">
    <location>
        <begin position="427"/>
        <end position="446"/>
    </location>
</feature>
<dbReference type="InterPro" id="IPR036259">
    <property type="entry name" value="MFS_trans_sf"/>
</dbReference>
<evidence type="ECO:0000256" key="3">
    <source>
        <dbReference type="ARBA" id="ARBA00022989"/>
    </source>
</evidence>
<dbReference type="Proteomes" id="UP000678393">
    <property type="component" value="Unassembled WGS sequence"/>
</dbReference>
<keyword evidence="3 5" id="KW-1133">Transmembrane helix</keyword>
<dbReference type="SUPFAM" id="SSF103473">
    <property type="entry name" value="MFS general substrate transporter"/>
    <property type="match status" value="1"/>
</dbReference>
<evidence type="ECO:0000313" key="8">
    <source>
        <dbReference type="Proteomes" id="UP000678393"/>
    </source>
</evidence>
<feature type="transmembrane region" description="Helical" evidence="5">
    <location>
        <begin position="221"/>
        <end position="240"/>
    </location>
</feature>
<dbReference type="OrthoDB" id="5141738at2759"/>
<dbReference type="InterPro" id="IPR020846">
    <property type="entry name" value="MFS_dom"/>
</dbReference>
<feature type="transmembrane region" description="Helical" evidence="5">
    <location>
        <begin position="363"/>
        <end position="386"/>
    </location>
</feature>
<protein>
    <recommendedName>
        <fullName evidence="6">Major facilitator superfamily (MFS) profile domain-containing protein</fullName>
    </recommendedName>
</protein>
<proteinExistence type="predicted"/>
<keyword evidence="2 5" id="KW-0812">Transmembrane</keyword>
<dbReference type="GO" id="GO:0016020">
    <property type="term" value="C:membrane"/>
    <property type="evidence" value="ECO:0007669"/>
    <property type="project" value="UniProtKB-SubCell"/>
</dbReference>
<evidence type="ECO:0000256" key="1">
    <source>
        <dbReference type="ARBA" id="ARBA00004141"/>
    </source>
</evidence>
<dbReference type="Gene3D" id="1.20.1250.20">
    <property type="entry name" value="MFS general substrate transporter like domains"/>
    <property type="match status" value="1"/>
</dbReference>
<feature type="transmembrane region" description="Helical" evidence="5">
    <location>
        <begin position="160"/>
        <end position="181"/>
    </location>
</feature>
<dbReference type="CDD" id="cd17317">
    <property type="entry name" value="MFS_SLC22"/>
    <property type="match status" value="1"/>
</dbReference>
<reference evidence="7" key="1">
    <citation type="submission" date="2021-04" db="EMBL/GenBank/DDBJ databases">
        <authorList>
            <consortium name="Molecular Ecology Group"/>
        </authorList>
    </citation>
    <scope>NUCLEOTIDE SEQUENCE</scope>
</reference>
<gene>
    <name evidence="7" type="ORF">CUNI_LOCUS16481</name>
</gene>
<accession>A0A8S3ZN19</accession>
<feature type="transmembrane region" description="Helical" evidence="5">
    <location>
        <begin position="193"/>
        <end position="215"/>
    </location>
</feature>
<keyword evidence="4 5" id="KW-0472">Membrane</keyword>
<sequence length="508" mass="56279">MVFIGAVPDFHCRLSQYNLSGTSLHNLSYRQLKRLVIPKGEKCFQLNVTLEELTIIELDYNASSSNVWNKTNRLTPCVNGYEFSRVDYQDTITSEFDLVCNNKFWISTSKSVFFVGRLVGAVIFGQLSDRYGRRPMFFLGCILLVIAGTLASFAPNMYVFLPAYFCQGAAHTGAFLVSYTLSTELVGPNYRTLAGFVIQGFYSIGFMSLAGIAYFVRDWRYLEMAITAPTLLFGIYWWFLPESVRWLISHGKDAEAEDILRAAAKENGVTLNSDIIESLKHAQPVTEGRQYYFLDLVNNWKMARLSLNIWFNWLVNALVYYGLSLNTGNLAGDPYLNFCIAGAVEIPAYALCIAFLNKVGRRWPLVLSMYLGGLACILSGCIPVNGSRGVETLTVILAMIGKFGITASYGIIYLMAAEIFPTVTRNIGMGVASMSARIGGILAPFFLDLKTVSEALPLILFGGLSLLAGSLALMLPETAGKPLPQLPEDVDTGISGRFVSYLWRFISL</sequence>
<dbReference type="PROSITE" id="PS50850">
    <property type="entry name" value="MFS"/>
    <property type="match status" value="1"/>
</dbReference>
<evidence type="ECO:0000256" key="4">
    <source>
        <dbReference type="ARBA" id="ARBA00023136"/>
    </source>
</evidence>
<feature type="transmembrane region" description="Helical" evidence="5">
    <location>
        <begin position="335"/>
        <end position="356"/>
    </location>
</feature>
<feature type="transmembrane region" description="Helical" evidence="5">
    <location>
        <begin position="392"/>
        <end position="415"/>
    </location>
</feature>